<accession>A0A0A1MMQ4</accession>
<evidence type="ECO:0000259" key="8">
    <source>
        <dbReference type="PROSITE" id="PS50850"/>
    </source>
</evidence>
<keyword evidence="10" id="KW-1185">Reference proteome</keyword>
<feature type="domain" description="Major facilitator superfamily (MFS) profile" evidence="8">
    <location>
        <begin position="8"/>
        <end position="391"/>
    </location>
</feature>
<keyword evidence="6 7" id="KW-0472">Membrane</keyword>
<evidence type="ECO:0000256" key="2">
    <source>
        <dbReference type="ARBA" id="ARBA00008335"/>
    </source>
</evidence>
<feature type="transmembrane region" description="Helical" evidence="7">
    <location>
        <begin position="338"/>
        <end position="356"/>
    </location>
</feature>
<name>A0A0A1MMQ4_9BACI</name>
<dbReference type="PANTHER" id="PTHR23514">
    <property type="entry name" value="BYPASS OF STOP CODON PROTEIN 6"/>
    <property type="match status" value="1"/>
</dbReference>
<evidence type="ECO:0000256" key="1">
    <source>
        <dbReference type="ARBA" id="ARBA00004651"/>
    </source>
</evidence>
<dbReference type="OrthoDB" id="7066727at2"/>
<feature type="transmembrane region" description="Helical" evidence="7">
    <location>
        <begin position="278"/>
        <end position="297"/>
    </location>
</feature>
<evidence type="ECO:0000256" key="4">
    <source>
        <dbReference type="ARBA" id="ARBA00022692"/>
    </source>
</evidence>
<feature type="transmembrane region" description="Helical" evidence="7">
    <location>
        <begin position="74"/>
        <end position="89"/>
    </location>
</feature>
<evidence type="ECO:0000313" key="9">
    <source>
        <dbReference type="EMBL" id="CEI80366.1"/>
    </source>
</evidence>
<dbReference type="InterPro" id="IPR011701">
    <property type="entry name" value="MFS"/>
</dbReference>
<reference evidence="9 10" key="1">
    <citation type="submission" date="2014-11" db="EMBL/GenBank/DDBJ databases">
        <authorList>
            <person name="Urmite Genomes Urmite Genomes"/>
        </authorList>
    </citation>
    <scope>NUCLEOTIDE SEQUENCE [LARGE SCALE GENOMIC DNA]</scope>
    <source>
        <strain evidence="9 10">Oc5</strain>
    </source>
</reference>
<evidence type="ECO:0000256" key="5">
    <source>
        <dbReference type="ARBA" id="ARBA00022989"/>
    </source>
</evidence>
<feature type="transmembrane region" description="Helical" evidence="7">
    <location>
        <begin position="95"/>
        <end position="112"/>
    </location>
</feature>
<dbReference type="InterPro" id="IPR020846">
    <property type="entry name" value="MFS_dom"/>
</dbReference>
<dbReference type="PANTHER" id="PTHR23514:SF3">
    <property type="entry name" value="BYPASS OF STOP CODON PROTEIN 6"/>
    <property type="match status" value="1"/>
</dbReference>
<comment type="subcellular location">
    <subcellularLocation>
        <location evidence="1">Cell membrane</location>
        <topology evidence="1">Multi-pass membrane protein</topology>
    </subcellularLocation>
</comment>
<dbReference type="GO" id="GO:0005886">
    <property type="term" value="C:plasma membrane"/>
    <property type="evidence" value="ECO:0007669"/>
    <property type="project" value="UniProtKB-SubCell"/>
</dbReference>
<feature type="transmembrane region" description="Helical" evidence="7">
    <location>
        <begin position="303"/>
        <end position="326"/>
    </location>
</feature>
<evidence type="ECO:0000313" key="10">
    <source>
        <dbReference type="Proteomes" id="UP000040453"/>
    </source>
</evidence>
<dbReference type="Proteomes" id="UP000040453">
    <property type="component" value="Unassembled WGS sequence"/>
</dbReference>
<gene>
    <name evidence="9" type="primary">ydiN_1</name>
    <name evidence="9" type="ORF">BN997_00169</name>
</gene>
<feature type="transmembrane region" description="Helical" evidence="7">
    <location>
        <begin position="12"/>
        <end position="32"/>
    </location>
</feature>
<proteinExistence type="inferred from homology"/>
<feature type="transmembrane region" description="Helical" evidence="7">
    <location>
        <begin position="368"/>
        <end position="386"/>
    </location>
</feature>
<organism evidence="9 10">
    <name type="scientific">Oceanobacillus oncorhynchi</name>
    <dbReference type="NCBI Taxonomy" id="545501"/>
    <lineage>
        <taxon>Bacteria</taxon>
        <taxon>Bacillati</taxon>
        <taxon>Bacillota</taxon>
        <taxon>Bacilli</taxon>
        <taxon>Bacillales</taxon>
        <taxon>Bacillaceae</taxon>
        <taxon>Oceanobacillus</taxon>
    </lineage>
</organism>
<dbReference type="Gene3D" id="1.20.1250.20">
    <property type="entry name" value="MFS general substrate transporter like domains"/>
    <property type="match status" value="2"/>
</dbReference>
<dbReference type="PROSITE" id="PS00216">
    <property type="entry name" value="SUGAR_TRANSPORT_1"/>
    <property type="match status" value="1"/>
</dbReference>
<dbReference type="STRING" id="545501.BN997_00169"/>
<keyword evidence="4 7" id="KW-0812">Transmembrane</keyword>
<feature type="transmembrane region" description="Helical" evidence="7">
    <location>
        <begin position="44"/>
        <end position="62"/>
    </location>
</feature>
<dbReference type="InterPro" id="IPR005829">
    <property type="entry name" value="Sugar_transporter_CS"/>
</dbReference>
<keyword evidence="5 7" id="KW-1133">Transmembrane helix</keyword>
<dbReference type="InterPro" id="IPR036259">
    <property type="entry name" value="MFS_trans_sf"/>
</dbReference>
<dbReference type="Pfam" id="PF07690">
    <property type="entry name" value="MFS_1"/>
    <property type="match status" value="1"/>
</dbReference>
<sequence>MKHPYLNMGVGIYLSYLLLGMVNIVLASNMSFLSERLDVFRTDISLLISVVGIGHLLSINIAGKLSDRYGRKPLLILAAILYAVFLIGVPTTTHFALAMFFALFAGISNSLLDAASYPALNEGFKEAAGTATVLIKAFMSIGAALLPVFIAFLISQDMFFGYAFFLPAIVFIGLGFYFIPVRFPAVNGEKRKEEMDKENVEKQASNPHSWKEGTAIVLIGFFSVSMTIVIQTWLPTFGQEMIQLNENNAVRLLSFYSVGGLISVLLLAWLLKRIIKPITAMMFAPGVAAIFVFALLFAHDSSLVPFIAFFLGLSTSGIYQLAMTVMIQMFPNNKGVSVSYVSAAASVAFMVIPYITGLLTKHIGISSVFYLELVITIVSTALAFYLSRKIKLFSKSYQRDMNNRFKSLQKF</sequence>
<dbReference type="GO" id="GO:0022857">
    <property type="term" value="F:transmembrane transporter activity"/>
    <property type="evidence" value="ECO:0007669"/>
    <property type="project" value="InterPro"/>
</dbReference>
<feature type="transmembrane region" description="Helical" evidence="7">
    <location>
        <begin position="215"/>
        <end position="234"/>
    </location>
</feature>
<feature type="transmembrane region" description="Helical" evidence="7">
    <location>
        <begin position="133"/>
        <end position="154"/>
    </location>
</feature>
<dbReference type="SUPFAM" id="SSF103473">
    <property type="entry name" value="MFS general substrate transporter"/>
    <property type="match status" value="1"/>
</dbReference>
<dbReference type="InterPro" id="IPR051788">
    <property type="entry name" value="MFS_Transporter"/>
</dbReference>
<evidence type="ECO:0000256" key="7">
    <source>
        <dbReference type="SAM" id="Phobius"/>
    </source>
</evidence>
<dbReference type="AlphaFoldDB" id="A0A0A1MMQ4"/>
<evidence type="ECO:0000256" key="3">
    <source>
        <dbReference type="ARBA" id="ARBA00022448"/>
    </source>
</evidence>
<protein>
    <submittedName>
        <fullName evidence="9">Inner membrane transport protein YdiN</fullName>
    </submittedName>
</protein>
<feature type="transmembrane region" description="Helical" evidence="7">
    <location>
        <begin position="254"/>
        <end position="271"/>
    </location>
</feature>
<dbReference type="RefSeq" id="WP_042528788.1">
    <property type="nucleotide sequence ID" value="NZ_CDGG01000001.1"/>
</dbReference>
<comment type="similarity">
    <text evidence="2">Belongs to the major facilitator superfamily.</text>
</comment>
<evidence type="ECO:0000256" key="6">
    <source>
        <dbReference type="ARBA" id="ARBA00023136"/>
    </source>
</evidence>
<dbReference type="EMBL" id="CDGG01000001">
    <property type="protein sequence ID" value="CEI80366.1"/>
    <property type="molecule type" value="Genomic_DNA"/>
</dbReference>
<keyword evidence="3" id="KW-0813">Transport</keyword>
<feature type="transmembrane region" description="Helical" evidence="7">
    <location>
        <begin position="160"/>
        <end position="181"/>
    </location>
</feature>
<dbReference type="PROSITE" id="PS50850">
    <property type="entry name" value="MFS"/>
    <property type="match status" value="1"/>
</dbReference>